<dbReference type="GO" id="GO:0004534">
    <property type="term" value="F:5'-3' RNA exonuclease activity"/>
    <property type="evidence" value="ECO:0007669"/>
    <property type="project" value="TreeGrafter"/>
</dbReference>
<sequence>MHNRHIRDCLQPNVPRFMDSFDRAPREADLDPEWLQDNKQSTLADASDGVVPNPATTDIASMHISRTSDSNGRGLVDSVTELGRRFSLADTHRQSASKATSRKTCAKRYARQIGKRAGVAAAILVVLAIVLIPVHESSGIKNAYNYRDITFDWETTPGDYLVPMNPDFSDYNVLIDGHSHTTLSDGKLTPEQLVEYSIAQGFNAIIVTDHNTVSGGLRAEKYAKDNHQGRFVVVPGMEYTSCRIHMNFININITVTEGNSAFPSDADIKRAIDRVHELGGLVIVNHIPWSNHTLDRLRKPRLPNHPSIQSLVAWGVDGFEVINQATFDMPTYQYVKTLTSNLINQTNIPTRKLILMTGSDVHAPSRAYAWTVLKAQNLTKEAVMDEISHARTSFLFDPTGNSAGDIPKYTRHYLALAPLTGLSDYFDVFYDRYKGQYSFHGSFCQRDIVDIHATSIGCFVVYLAAVVVILELAYVFFGYIRLRVKQCQCSNNSYPDDDGNMRHGVPQGQTK</sequence>
<evidence type="ECO:0000313" key="3">
    <source>
        <dbReference type="EMBL" id="KAJ2679017.1"/>
    </source>
</evidence>
<keyword evidence="1" id="KW-0472">Membrane</keyword>
<dbReference type="Proteomes" id="UP001151518">
    <property type="component" value="Unassembled WGS sequence"/>
</dbReference>
<comment type="caution">
    <text evidence="3">The sequence shown here is derived from an EMBL/GenBank/DDBJ whole genome shotgun (WGS) entry which is preliminary data.</text>
</comment>
<evidence type="ECO:0000313" key="4">
    <source>
        <dbReference type="Proteomes" id="UP001151518"/>
    </source>
</evidence>
<accession>A0A9W8KZW5</accession>
<feature type="domain" description="Polymerase/histidinol phosphatase N-terminal" evidence="2">
    <location>
        <begin position="175"/>
        <end position="243"/>
    </location>
</feature>
<feature type="transmembrane region" description="Helical" evidence="1">
    <location>
        <begin position="117"/>
        <end position="135"/>
    </location>
</feature>
<keyword evidence="1" id="KW-1133">Transmembrane helix</keyword>
<reference evidence="3" key="1">
    <citation type="submission" date="2022-07" db="EMBL/GenBank/DDBJ databases">
        <title>Phylogenomic reconstructions and comparative analyses of Kickxellomycotina fungi.</title>
        <authorList>
            <person name="Reynolds N.K."/>
            <person name="Stajich J.E."/>
            <person name="Barry K."/>
            <person name="Grigoriev I.V."/>
            <person name="Crous P."/>
            <person name="Smith M.E."/>
        </authorList>
    </citation>
    <scope>NUCLEOTIDE SEQUENCE</scope>
    <source>
        <strain evidence="3">NRRL 3115</strain>
    </source>
</reference>
<organism evidence="3 4">
    <name type="scientific">Coemansia spiralis</name>
    <dbReference type="NCBI Taxonomy" id="417178"/>
    <lineage>
        <taxon>Eukaryota</taxon>
        <taxon>Fungi</taxon>
        <taxon>Fungi incertae sedis</taxon>
        <taxon>Zoopagomycota</taxon>
        <taxon>Kickxellomycotina</taxon>
        <taxon>Kickxellomycetes</taxon>
        <taxon>Kickxellales</taxon>
        <taxon>Kickxellaceae</taxon>
        <taxon>Coemansia</taxon>
    </lineage>
</organism>
<evidence type="ECO:0000259" key="2">
    <source>
        <dbReference type="SMART" id="SM00481"/>
    </source>
</evidence>
<dbReference type="InterPro" id="IPR052018">
    <property type="entry name" value="PHP_domain"/>
</dbReference>
<dbReference type="InterPro" id="IPR003141">
    <property type="entry name" value="Pol/His_phosphatase_N"/>
</dbReference>
<dbReference type="NCBIfam" id="NF038032">
    <property type="entry name" value="CehA_McbA_metalo"/>
    <property type="match status" value="1"/>
</dbReference>
<dbReference type="SUPFAM" id="SSF89550">
    <property type="entry name" value="PHP domain-like"/>
    <property type="match status" value="1"/>
</dbReference>
<dbReference type="SMART" id="SM00481">
    <property type="entry name" value="POLIIIAc"/>
    <property type="match status" value="1"/>
</dbReference>
<keyword evidence="1" id="KW-0812">Transmembrane</keyword>
<proteinExistence type="predicted"/>
<gene>
    <name evidence="3" type="ORF">GGI25_001789</name>
</gene>
<dbReference type="Gene3D" id="3.20.20.140">
    <property type="entry name" value="Metal-dependent hydrolases"/>
    <property type="match status" value="1"/>
</dbReference>
<protein>
    <recommendedName>
        <fullName evidence="2">Polymerase/histidinol phosphatase N-terminal domain-containing protein</fullName>
    </recommendedName>
</protein>
<dbReference type="Pfam" id="PF02811">
    <property type="entry name" value="PHP"/>
    <property type="match status" value="1"/>
</dbReference>
<dbReference type="PANTHER" id="PTHR42924">
    <property type="entry name" value="EXONUCLEASE"/>
    <property type="match status" value="1"/>
</dbReference>
<dbReference type="GO" id="GO:0035312">
    <property type="term" value="F:5'-3' DNA exonuclease activity"/>
    <property type="evidence" value="ECO:0007669"/>
    <property type="project" value="TreeGrafter"/>
</dbReference>
<dbReference type="PANTHER" id="PTHR42924:SF3">
    <property type="entry name" value="POLYMERASE_HISTIDINOL PHOSPHATASE N-TERMINAL DOMAIN-CONTAINING PROTEIN"/>
    <property type="match status" value="1"/>
</dbReference>
<feature type="transmembrane region" description="Helical" evidence="1">
    <location>
        <begin position="459"/>
        <end position="480"/>
    </location>
</feature>
<dbReference type="InterPro" id="IPR004013">
    <property type="entry name" value="PHP_dom"/>
</dbReference>
<dbReference type="AlphaFoldDB" id="A0A9W8KZW5"/>
<dbReference type="InterPro" id="IPR016195">
    <property type="entry name" value="Pol/histidinol_Pase-like"/>
</dbReference>
<dbReference type="EMBL" id="JANBTW010000015">
    <property type="protein sequence ID" value="KAJ2679017.1"/>
    <property type="molecule type" value="Genomic_DNA"/>
</dbReference>
<evidence type="ECO:0000256" key="1">
    <source>
        <dbReference type="SAM" id="Phobius"/>
    </source>
</evidence>
<dbReference type="OrthoDB" id="16564at2759"/>
<name>A0A9W8KZW5_9FUNG</name>